<dbReference type="RefSeq" id="WP_378228279.1">
    <property type="nucleotide sequence ID" value="NZ_JBHSLL010000012.1"/>
</dbReference>
<dbReference type="InterPro" id="IPR000064">
    <property type="entry name" value="NLP_P60_dom"/>
</dbReference>
<evidence type="ECO:0000256" key="3">
    <source>
        <dbReference type="ARBA" id="ARBA00022801"/>
    </source>
</evidence>
<keyword evidence="2" id="KW-0645">Protease</keyword>
<feature type="domain" description="NlpC/P60" evidence="5">
    <location>
        <begin position="1"/>
        <end position="140"/>
    </location>
</feature>
<dbReference type="Gene3D" id="3.90.1720.10">
    <property type="entry name" value="endopeptidase domain like (from Nostoc punctiforme)"/>
    <property type="match status" value="1"/>
</dbReference>
<dbReference type="NCBIfam" id="TIGR02219">
    <property type="entry name" value="phage_NlpC_fam"/>
    <property type="match status" value="1"/>
</dbReference>
<dbReference type="Pfam" id="PF00877">
    <property type="entry name" value="NLPC_P60"/>
    <property type="match status" value="1"/>
</dbReference>
<evidence type="ECO:0000256" key="1">
    <source>
        <dbReference type="ARBA" id="ARBA00007074"/>
    </source>
</evidence>
<dbReference type="EMBL" id="JBHSLL010000012">
    <property type="protein sequence ID" value="MFC5385358.1"/>
    <property type="molecule type" value="Genomic_DNA"/>
</dbReference>
<organism evidence="6 7">
    <name type="scientific">Aquamicrobium segne</name>
    <dbReference type="NCBI Taxonomy" id="469547"/>
    <lineage>
        <taxon>Bacteria</taxon>
        <taxon>Pseudomonadati</taxon>
        <taxon>Pseudomonadota</taxon>
        <taxon>Alphaproteobacteria</taxon>
        <taxon>Hyphomicrobiales</taxon>
        <taxon>Phyllobacteriaceae</taxon>
        <taxon>Aquamicrobium</taxon>
    </lineage>
</organism>
<dbReference type="SUPFAM" id="SSF54001">
    <property type="entry name" value="Cysteine proteinases"/>
    <property type="match status" value="1"/>
</dbReference>
<dbReference type="PROSITE" id="PS51935">
    <property type="entry name" value="NLPC_P60"/>
    <property type="match status" value="1"/>
</dbReference>
<protein>
    <submittedName>
        <fullName evidence="6">NlpC/P60 family protein</fullName>
    </submittedName>
</protein>
<evidence type="ECO:0000259" key="5">
    <source>
        <dbReference type="PROSITE" id="PS51935"/>
    </source>
</evidence>
<evidence type="ECO:0000313" key="6">
    <source>
        <dbReference type="EMBL" id="MFC5385358.1"/>
    </source>
</evidence>
<dbReference type="InterPro" id="IPR011929">
    <property type="entry name" value="Phage_pept_NlpC/P60"/>
</dbReference>
<keyword evidence="7" id="KW-1185">Reference proteome</keyword>
<accession>A0ABW0GY90</accession>
<dbReference type="Proteomes" id="UP001596016">
    <property type="component" value="Unassembled WGS sequence"/>
</dbReference>
<proteinExistence type="inferred from homology"/>
<comment type="caution">
    <text evidence="6">The sequence shown here is derived from an EMBL/GenBank/DDBJ whole genome shotgun (WGS) entry which is preliminary data.</text>
</comment>
<comment type="similarity">
    <text evidence="1">Belongs to the peptidase C40 family.</text>
</comment>
<evidence type="ECO:0000256" key="4">
    <source>
        <dbReference type="ARBA" id="ARBA00022807"/>
    </source>
</evidence>
<keyword evidence="4" id="KW-0788">Thiol protease</keyword>
<keyword evidence="3" id="KW-0378">Hydrolase</keyword>
<evidence type="ECO:0000256" key="2">
    <source>
        <dbReference type="ARBA" id="ARBA00022670"/>
    </source>
</evidence>
<evidence type="ECO:0000313" key="7">
    <source>
        <dbReference type="Proteomes" id="UP001596016"/>
    </source>
</evidence>
<sequence>MTPADVVGEALTWMGTPYRHQASAKGLGCDCLGLICGVWRALYQYELPAPHDYAPDWNCDGGGERLLAGVRQHFRPCSAEAPLHGRLLVFRWRPHWPARHMGIGVNDDHFIHAYEGGGGVVTSFLVPQWRRRIAGIFAFPNI</sequence>
<name>A0ABW0GY90_9HYPH</name>
<reference evidence="7" key="1">
    <citation type="journal article" date="2019" name="Int. J. Syst. Evol. Microbiol.">
        <title>The Global Catalogue of Microorganisms (GCM) 10K type strain sequencing project: providing services to taxonomists for standard genome sequencing and annotation.</title>
        <authorList>
            <consortium name="The Broad Institute Genomics Platform"/>
            <consortium name="The Broad Institute Genome Sequencing Center for Infectious Disease"/>
            <person name="Wu L."/>
            <person name="Ma J."/>
        </authorList>
    </citation>
    <scope>NUCLEOTIDE SEQUENCE [LARGE SCALE GENOMIC DNA]</scope>
    <source>
        <strain evidence="7">CGMCC 4.1415</strain>
    </source>
</reference>
<dbReference type="InterPro" id="IPR038765">
    <property type="entry name" value="Papain-like_cys_pep_sf"/>
</dbReference>
<gene>
    <name evidence="6" type="ORF">ACFPLB_05170</name>
</gene>